<evidence type="ECO:0000256" key="1">
    <source>
        <dbReference type="ARBA" id="ARBA00004239"/>
    </source>
</evidence>
<dbReference type="FunFam" id="2.40.70.10:FF:000045">
    <property type="entry name" value="Basic 7S globulin"/>
    <property type="match status" value="1"/>
</dbReference>
<dbReference type="InterPro" id="IPR032861">
    <property type="entry name" value="TAXi_N"/>
</dbReference>
<dbReference type="PANTHER" id="PTHR47965:SF22">
    <property type="entry name" value="EUKARYOTIC ASPARTYL PROTEASE FAMILY PROTEIN"/>
    <property type="match status" value="1"/>
</dbReference>
<dbReference type="GO" id="GO:0006508">
    <property type="term" value="P:proteolysis"/>
    <property type="evidence" value="ECO:0007669"/>
    <property type="project" value="InterPro"/>
</dbReference>
<dbReference type="EMBL" id="KZ451903">
    <property type="protein sequence ID" value="PKA64518.1"/>
    <property type="molecule type" value="Genomic_DNA"/>
</dbReference>
<dbReference type="AlphaFoldDB" id="A0A2I0B9M9"/>
<reference evidence="6 7" key="1">
    <citation type="journal article" date="2017" name="Nature">
        <title>The Apostasia genome and the evolution of orchids.</title>
        <authorList>
            <person name="Zhang G.Q."/>
            <person name="Liu K.W."/>
            <person name="Li Z."/>
            <person name="Lohaus R."/>
            <person name="Hsiao Y.Y."/>
            <person name="Niu S.C."/>
            <person name="Wang J.Y."/>
            <person name="Lin Y.C."/>
            <person name="Xu Q."/>
            <person name="Chen L.J."/>
            <person name="Yoshida K."/>
            <person name="Fujiwara S."/>
            <person name="Wang Z.W."/>
            <person name="Zhang Y.Q."/>
            <person name="Mitsuda N."/>
            <person name="Wang M."/>
            <person name="Liu G.H."/>
            <person name="Pecoraro L."/>
            <person name="Huang H.X."/>
            <person name="Xiao X.J."/>
            <person name="Lin M."/>
            <person name="Wu X.Y."/>
            <person name="Wu W.L."/>
            <person name="Chen Y.Y."/>
            <person name="Chang S.B."/>
            <person name="Sakamoto S."/>
            <person name="Ohme-Takagi M."/>
            <person name="Yagi M."/>
            <person name="Zeng S.J."/>
            <person name="Shen C.Y."/>
            <person name="Yeh C.M."/>
            <person name="Luo Y.B."/>
            <person name="Tsai W.C."/>
            <person name="Van de Peer Y."/>
            <person name="Liu Z.J."/>
        </authorList>
    </citation>
    <scope>NUCLEOTIDE SEQUENCE [LARGE SCALE GENOMIC DNA]</scope>
    <source>
        <strain evidence="7">cv. Shenzhen</strain>
        <tissue evidence="6">Stem</tissue>
    </source>
</reference>
<dbReference type="Pfam" id="PF14541">
    <property type="entry name" value="TAXi_C"/>
    <property type="match status" value="1"/>
</dbReference>
<evidence type="ECO:0000313" key="6">
    <source>
        <dbReference type="EMBL" id="PKA64518.1"/>
    </source>
</evidence>
<dbReference type="Proteomes" id="UP000236161">
    <property type="component" value="Unassembled WGS sequence"/>
</dbReference>
<dbReference type="InterPro" id="IPR021109">
    <property type="entry name" value="Peptidase_aspartic_dom_sf"/>
</dbReference>
<organism evidence="6 7">
    <name type="scientific">Apostasia shenzhenica</name>
    <dbReference type="NCBI Taxonomy" id="1088818"/>
    <lineage>
        <taxon>Eukaryota</taxon>
        <taxon>Viridiplantae</taxon>
        <taxon>Streptophyta</taxon>
        <taxon>Embryophyta</taxon>
        <taxon>Tracheophyta</taxon>
        <taxon>Spermatophyta</taxon>
        <taxon>Magnoliopsida</taxon>
        <taxon>Liliopsida</taxon>
        <taxon>Asparagales</taxon>
        <taxon>Orchidaceae</taxon>
        <taxon>Apostasioideae</taxon>
        <taxon>Apostasia</taxon>
    </lineage>
</organism>
<dbReference type="STRING" id="1088818.A0A2I0B9M9"/>
<dbReference type="Pfam" id="PF14543">
    <property type="entry name" value="TAXi_N"/>
    <property type="match status" value="1"/>
</dbReference>
<evidence type="ECO:0000256" key="2">
    <source>
        <dbReference type="ARBA" id="ARBA00007447"/>
    </source>
</evidence>
<dbReference type="OrthoDB" id="624243at2759"/>
<feature type="domain" description="Peptidase A1" evidence="5">
    <location>
        <begin position="105"/>
        <end position="462"/>
    </location>
</feature>
<dbReference type="PANTHER" id="PTHR47965">
    <property type="entry name" value="ASPARTYL PROTEASE-RELATED"/>
    <property type="match status" value="1"/>
</dbReference>
<gene>
    <name evidence="6" type="primary">BG</name>
    <name evidence="6" type="ORF">AXF42_Ash007263</name>
</gene>
<dbReference type="InterPro" id="IPR033121">
    <property type="entry name" value="PEPTIDASE_A1"/>
</dbReference>
<keyword evidence="7" id="KW-1185">Reference proteome</keyword>
<dbReference type="InterPro" id="IPR032799">
    <property type="entry name" value="TAXi_C"/>
</dbReference>
<dbReference type="PROSITE" id="PS51767">
    <property type="entry name" value="PEPTIDASE_A1"/>
    <property type="match status" value="1"/>
</dbReference>
<dbReference type="Gene3D" id="2.40.70.10">
    <property type="entry name" value="Acid Proteases"/>
    <property type="match status" value="2"/>
</dbReference>
<evidence type="ECO:0000256" key="3">
    <source>
        <dbReference type="ARBA" id="ARBA00022525"/>
    </source>
</evidence>
<protein>
    <submittedName>
        <fullName evidence="6">Basic 7S globulin</fullName>
    </submittedName>
</protein>
<comment type="subcellular location">
    <subcellularLocation>
        <location evidence="1">Secreted</location>
        <location evidence="1">Extracellular space</location>
    </subcellularLocation>
</comment>
<comment type="similarity">
    <text evidence="2">Belongs to the peptidase A1 family.</text>
</comment>
<dbReference type="GO" id="GO:0005576">
    <property type="term" value="C:extracellular region"/>
    <property type="evidence" value="ECO:0007669"/>
    <property type="project" value="UniProtKB-SubCell"/>
</dbReference>
<evidence type="ECO:0000313" key="7">
    <source>
        <dbReference type="Proteomes" id="UP000236161"/>
    </source>
</evidence>
<sequence>MEGTTFKVYFWESEEHHKPLQELNKISTDLGVRGSSAIGNNLVLLKLRGIKLSVDLDLLLMALRRLLALPFLVLAISLPSTTTSLSPNPKPLALPVRLDANTLQHVIRLLQRTPLVPVRLVLHLGATFSWVDCERGYISSSYLPVPCGSPLCAPARSFGCTTECYARRSPACNNNTCSVLPANPFTNTMTSANLIADVLSIPSTSVTLPRFLFSCAPHTFRQGLAKLAAGTAGLGWSPVSFPSQLAQALSLPRTFAICLASNATSPGVLFVGDGPYNFLPGVELSQQNLVYTPLRKVGRTDEYYIRVTDIKIGGRAVPLNRTFLGYRPKTGRGGTRFSTVVRHTTLRRSIYKAVATAFAAALSKIRPVKAVAPFGLCYSEESLGSTRVGPGVPPVEFVLHNDSVSWVMSGSNTMVAAGDGVLCLGFVDGGEEPADATIVVGTRQLEDNLVQFDVGRARVGLSSSLLFRRTTCSNYDFGKKA</sequence>
<proteinExistence type="inferred from homology"/>
<keyword evidence="4" id="KW-0732">Signal</keyword>
<keyword evidence="3" id="KW-0964">Secreted</keyword>
<evidence type="ECO:0000259" key="5">
    <source>
        <dbReference type="PROSITE" id="PS51767"/>
    </source>
</evidence>
<dbReference type="SUPFAM" id="SSF50630">
    <property type="entry name" value="Acid proteases"/>
    <property type="match status" value="1"/>
</dbReference>
<name>A0A2I0B9M9_9ASPA</name>
<evidence type="ECO:0000256" key="4">
    <source>
        <dbReference type="ARBA" id="ARBA00022729"/>
    </source>
</evidence>
<dbReference type="FunFam" id="2.40.70.10:FF:000041">
    <property type="entry name" value="Basic 7S globulin"/>
    <property type="match status" value="1"/>
</dbReference>
<accession>A0A2I0B9M9</accession>
<dbReference type="GO" id="GO:0004190">
    <property type="term" value="F:aspartic-type endopeptidase activity"/>
    <property type="evidence" value="ECO:0007669"/>
    <property type="project" value="InterPro"/>
</dbReference>
<dbReference type="InterPro" id="IPR001461">
    <property type="entry name" value="Aspartic_peptidase_A1"/>
</dbReference>